<protein>
    <submittedName>
        <fullName evidence="3">Uncharacterized protein</fullName>
    </submittedName>
</protein>
<sequence>MKKSIVILGVFFSSLAYVQAQTATPKVSDKQKNQTVRIKEGVRTGELTRGEAAAMAKDQKELKRMKRRTKADGVVTRKERALLHKKANSNSKKIYRQKND</sequence>
<evidence type="ECO:0000313" key="4">
    <source>
        <dbReference type="Proteomes" id="UP000050421"/>
    </source>
</evidence>
<proteinExistence type="predicted"/>
<organism evidence="3 4">
    <name type="scientific">Algoriphagus marincola HL-49</name>
    <dbReference type="NCBI Taxonomy" id="1305737"/>
    <lineage>
        <taxon>Bacteria</taxon>
        <taxon>Pseudomonadati</taxon>
        <taxon>Bacteroidota</taxon>
        <taxon>Cytophagia</taxon>
        <taxon>Cytophagales</taxon>
        <taxon>Cyclobacteriaceae</taxon>
        <taxon>Algoriphagus</taxon>
    </lineage>
</organism>
<dbReference type="eggNOG" id="ENOG5033C2R">
    <property type="taxonomic scope" value="Bacteria"/>
</dbReference>
<evidence type="ECO:0000256" key="1">
    <source>
        <dbReference type="SAM" id="MobiDB-lite"/>
    </source>
</evidence>
<evidence type="ECO:0000256" key="2">
    <source>
        <dbReference type="SAM" id="SignalP"/>
    </source>
</evidence>
<name>A0A0P8BWB3_9BACT</name>
<dbReference type="AlphaFoldDB" id="A0A0P8BWB3"/>
<dbReference type="OrthoDB" id="886826at2"/>
<evidence type="ECO:0000313" key="3">
    <source>
        <dbReference type="EMBL" id="KPQ14436.1"/>
    </source>
</evidence>
<dbReference type="Proteomes" id="UP000050421">
    <property type="component" value="Unassembled WGS sequence"/>
</dbReference>
<dbReference type="EMBL" id="LJXT01000064">
    <property type="protein sequence ID" value="KPQ14436.1"/>
    <property type="molecule type" value="Genomic_DNA"/>
</dbReference>
<feature type="signal peptide" evidence="2">
    <location>
        <begin position="1"/>
        <end position="22"/>
    </location>
</feature>
<comment type="caution">
    <text evidence="3">The sequence shown here is derived from an EMBL/GenBank/DDBJ whole genome shotgun (WGS) entry which is preliminary data.</text>
</comment>
<gene>
    <name evidence="3" type="ORF">HLUCCX10_10575</name>
</gene>
<feature type="region of interest" description="Disordered" evidence="1">
    <location>
        <begin position="48"/>
        <end position="76"/>
    </location>
</feature>
<dbReference type="STRING" id="1305737.GCA_000526355_01532"/>
<accession>A0A0P8BWB3</accession>
<reference evidence="3 4" key="1">
    <citation type="submission" date="2015-09" db="EMBL/GenBank/DDBJ databases">
        <title>Identification and resolution of microdiversity through metagenomic sequencing of parallel consortia.</title>
        <authorList>
            <person name="Nelson W.C."/>
            <person name="Romine M.F."/>
            <person name="Lindemann S.R."/>
        </authorList>
    </citation>
    <scope>NUCLEOTIDE SEQUENCE [LARGE SCALE GENOMIC DNA]</scope>
    <source>
        <strain evidence="3">HL-49</strain>
    </source>
</reference>
<feature type="chain" id="PRO_5006148603" evidence="2">
    <location>
        <begin position="23"/>
        <end position="100"/>
    </location>
</feature>
<dbReference type="PATRIC" id="fig|1305737.6.peg.2738"/>
<keyword evidence="2" id="KW-0732">Signal</keyword>